<feature type="region of interest" description="Disordered" evidence="1">
    <location>
        <begin position="250"/>
        <end position="325"/>
    </location>
</feature>
<accession>A0A5E4FEL7</accession>
<evidence type="ECO:0000313" key="2">
    <source>
        <dbReference type="EMBL" id="VVA24048.1"/>
    </source>
</evidence>
<proteinExistence type="predicted"/>
<dbReference type="AlphaFoldDB" id="A0A5E4FEL7"/>
<dbReference type="Proteomes" id="UP000327085">
    <property type="component" value="Chromosome 3"/>
</dbReference>
<evidence type="ECO:0000313" key="3">
    <source>
        <dbReference type="Proteomes" id="UP000327085"/>
    </source>
</evidence>
<reference evidence="3" key="1">
    <citation type="journal article" date="2020" name="Plant J.">
        <title>Transposons played a major role in the diversification between the closely related almond and peach genomes: results from the almond genome sequence.</title>
        <authorList>
            <person name="Alioto T."/>
            <person name="Alexiou K.G."/>
            <person name="Bardil A."/>
            <person name="Barteri F."/>
            <person name="Castanera R."/>
            <person name="Cruz F."/>
            <person name="Dhingra A."/>
            <person name="Duval H."/>
            <person name="Fernandez I Marti A."/>
            <person name="Frias L."/>
            <person name="Galan B."/>
            <person name="Garcia J.L."/>
            <person name="Howad W."/>
            <person name="Gomez-Garrido J."/>
            <person name="Gut M."/>
            <person name="Julca I."/>
            <person name="Morata J."/>
            <person name="Puigdomenech P."/>
            <person name="Ribeca P."/>
            <person name="Rubio Cabetas M.J."/>
            <person name="Vlasova A."/>
            <person name="Wirthensohn M."/>
            <person name="Garcia-Mas J."/>
            <person name="Gabaldon T."/>
            <person name="Casacuberta J.M."/>
            <person name="Arus P."/>
        </authorList>
    </citation>
    <scope>NUCLEOTIDE SEQUENCE [LARGE SCALE GENOMIC DNA]</scope>
    <source>
        <strain evidence="3">cv. Texas</strain>
    </source>
</reference>
<dbReference type="EMBL" id="CABIKO010000077">
    <property type="protein sequence ID" value="VVA24048.1"/>
    <property type="molecule type" value="Genomic_DNA"/>
</dbReference>
<dbReference type="Gramene" id="VVA24048">
    <property type="protein sequence ID" value="VVA24048"/>
    <property type="gene ID" value="Prudul26B017586"/>
</dbReference>
<feature type="region of interest" description="Disordered" evidence="1">
    <location>
        <begin position="200"/>
        <end position="238"/>
    </location>
</feature>
<dbReference type="PANTHER" id="PTHR37733">
    <property type="entry name" value="SMAD/FHA DOMAIN-CONTAINING PROTEIN"/>
    <property type="match status" value="1"/>
</dbReference>
<dbReference type="OMA" id="MGHEFDS"/>
<sequence length="325" mass="37551">MAMEIEVEDHSKLILEKGHKAVFGRGNGFSTNDRTVSRRHVLFEFEHKSANQTEPSVSFEVLGKNPIWVRSQKDGGVRVFRRSEKGEVAAGDWFCVSGKRPVWFRVRNVEVDEREKRVLESDSELAEDLQSGSELEGLDVSGIDPVKELPVMLVMIMSHSFWNAEFGFVVMGHEFDPYPKQMICDVKKWNWFLEEPRKESENDDEFEQKERKGAPRKRKKGEENEDEEWTGESEADEELVAKFRKVNKTKYSTRSKASFKPQKDTKCGSKSSVLKKKTTSLGEEDETLGGFIVGEEDLEEEEELEETDEDEEEEEFVEEDDDEEE</sequence>
<dbReference type="FunCoup" id="A0A5E4FEL7">
    <property type="interactions" value="675"/>
</dbReference>
<dbReference type="InParanoid" id="A0A5E4FEL7"/>
<gene>
    <name evidence="2" type="ORF">ALMOND_2B017586</name>
</gene>
<organism evidence="2 3">
    <name type="scientific">Prunus dulcis</name>
    <name type="common">Almond</name>
    <name type="synonym">Amygdalus dulcis</name>
    <dbReference type="NCBI Taxonomy" id="3755"/>
    <lineage>
        <taxon>Eukaryota</taxon>
        <taxon>Viridiplantae</taxon>
        <taxon>Streptophyta</taxon>
        <taxon>Embryophyta</taxon>
        <taxon>Tracheophyta</taxon>
        <taxon>Spermatophyta</taxon>
        <taxon>Magnoliopsida</taxon>
        <taxon>eudicotyledons</taxon>
        <taxon>Gunneridae</taxon>
        <taxon>Pentapetalae</taxon>
        <taxon>rosids</taxon>
        <taxon>fabids</taxon>
        <taxon>Rosales</taxon>
        <taxon>Rosaceae</taxon>
        <taxon>Amygdaloideae</taxon>
        <taxon>Amygdaleae</taxon>
        <taxon>Prunus</taxon>
    </lineage>
</organism>
<name>A0A5E4FEL7_PRUDU</name>
<evidence type="ECO:0000256" key="1">
    <source>
        <dbReference type="SAM" id="MobiDB-lite"/>
    </source>
</evidence>
<dbReference type="SUPFAM" id="SSF49879">
    <property type="entry name" value="SMAD/FHA domain"/>
    <property type="match status" value="1"/>
</dbReference>
<dbReference type="InterPro" id="IPR008984">
    <property type="entry name" value="SMAD_FHA_dom_sf"/>
</dbReference>
<feature type="compositionally biased region" description="Acidic residues" evidence="1">
    <location>
        <begin position="223"/>
        <end position="238"/>
    </location>
</feature>
<feature type="compositionally biased region" description="Acidic residues" evidence="1">
    <location>
        <begin position="294"/>
        <end position="325"/>
    </location>
</feature>
<dbReference type="PANTHER" id="PTHR37733:SF1">
    <property type="entry name" value="SMAD_FHA DOMAIN-CONTAINING PROTEIN"/>
    <property type="match status" value="1"/>
</dbReference>
<dbReference type="Gene3D" id="2.60.200.20">
    <property type="match status" value="1"/>
</dbReference>
<protein>
    <submittedName>
        <fullName evidence="2">PREDICTED: mitotic apparatus p62</fullName>
    </submittedName>
</protein>
<dbReference type="CDD" id="cd22671">
    <property type="entry name" value="FHA_APTX-like"/>
    <property type="match status" value="1"/>
</dbReference>